<comment type="similarity">
    <text evidence="1">Belongs to the multicopper oxidase family.</text>
</comment>
<dbReference type="InterPro" id="IPR045087">
    <property type="entry name" value="Cu-oxidase_fam"/>
</dbReference>
<dbReference type="PANTHER" id="PTHR11709:SF414">
    <property type="entry name" value="ADR239WP"/>
    <property type="match status" value="1"/>
</dbReference>
<dbReference type="GO" id="GO:0016491">
    <property type="term" value="F:oxidoreductase activity"/>
    <property type="evidence" value="ECO:0007669"/>
    <property type="project" value="InterPro"/>
</dbReference>
<reference evidence="7 8" key="1">
    <citation type="submission" date="2018-06" db="EMBL/GenBank/DDBJ databases">
        <title>Comparative genomics reveals the genomic features of Rhizophagus irregularis, R. cerebriforme, R. diaphanum and Gigaspora rosea, and their symbiotic lifestyle signature.</title>
        <authorList>
            <person name="Morin E."/>
            <person name="San Clemente H."/>
            <person name="Chen E.C.H."/>
            <person name="De La Providencia I."/>
            <person name="Hainaut M."/>
            <person name="Kuo A."/>
            <person name="Kohler A."/>
            <person name="Murat C."/>
            <person name="Tang N."/>
            <person name="Roy S."/>
            <person name="Loubradou J."/>
            <person name="Henrissat B."/>
            <person name="Grigoriev I.V."/>
            <person name="Corradi N."/>
            <person name="Roux C."/>
            <person name="Martin F.M."/>
        </authorList>
    </citation>
    <scope>NUCLEOTIDE SEQUENCE [LARGE SCALE GENOMIC DNA]</scope>
    <source>
        <strain evidence="7 8">DAOM 194757</strain>
    </source>
</reference>
<feature type="domain" description="Plastocyanin-like" evidence="5">
    <location>
        <begin position="398"/>
        <end position="494"/>
    </location>
</feature>
<gene>
    <name evidence="7" type="ORF">C2G38_1973292</name>
</gene>
<feature type="transmembrane region" description="Helical" evidence="3">
    <location>
        <begin position="6"/>
        <end position="24"/>
    </location>
</feature>
<dbReference type="FunFam" id="2.60.40.420:FF:000045">
    <property type="entry name" value="Laccase 2"/>
    <property type="match status" value="1"/>
</dbReference>
<evidence type="ECO:0000259" key="4">
    <source>
        <dbReference type="Pfam" id="PF00394"/>
    </source>
</evidence>
<dbReference type="InterPro" id="IPR011706">
    <property type="entry name" value="Cu-oxidase_C"/>
</dbReference>
<evidence type="ECO:0000256" key="1">
    <source>
        <dbReference type="ARBA" id="ARBA00010609"/>
    </source>
</evidence>
<protein>
    <submittedName>
        <fullName evidence="7">Multicopper oxidase</fullName>
    </submittedName>
</protein>
<evidence type="ECO:0000313" key="7">
    <source>
        <dbReference type="EMBL" id="RIB14403.1"/>
    </source>
</evidence>
<dbReference type="InterPro" id="IPR001117">
    <property type="entry name" value="Cu-oxidase_2nd"/>
</dbReference>
<dbReference type="Gene3D" id="2.60.40.420">
    <property type="entry name" value="Cupredoxins - blue copper proteins"/>
    <property type="match status" value="3"/>
</dbReference>
<accession>A0A397V395</accession>
<evidence type="ECO:0000313" key="8">
    <source>
        <dbReference type="Proteomes" id="UP000266673"/>
    </source>
</evidence>
<dbReference type="Proteomes" id="UP000266673">
    <property type="component" value="Unassembled WGS sequence"/>
</dbReference>
<proteinExistence type="inferred from homology"/>
<keyword evidence="3" id="KW-0472">Membrane</keyword>
<dbReference type="AlphaFoldDB" id="A0A397V395"/>
<dbReference type="PANTHER" id="PTHR11709">
    <property type="entry name" value="MULTI-COPPER OXIDASE"/>
    <property type="match status" value="1"/>
</dbReference>
<dbReference type="EMBL" id="QKWP01000834">
    <property type="protein sequence ID" value="RIB14403.1"/>
    <property type="molecule type" value="Genomic_DNA"/>
</dbReference>
<feature type="domain" description="Plastocyanin-like" evidence="6">
    <location>
        <begin position="39"/>
        <end position="154"/>
    </location>
</feature>
<dbReference type="Pfam" id="PF00394">
    <property type="entry name" value="Cu-oxidase"/>
    <property type="match status" value="1"/>
</dbReference>
<evidence type="ECO:0000259" key="6">
    <source>
        <dbReference type="Pfam" id="PF07732"/>
    </source>
</evidence>
<keyword evidence="3" id="KW-1133">Transmembrane helix</keyword>
<dbReference type="Pfam" id="PF07731">
    <property type="entry name" value="Cu-oxidase_2"/>
    <property type="match status" value="1"/>
</dbReference>
<dbReference type="OrthoDB" id="2121828at2759"/>
<name>A0A397V395_9GLOM</name>
<sequence>MTFYGIFFFYIIFWTAVVSPTPILKRGYKPKTNTIDLTIEKVTLAPDGFTRQLSTVNGQYPGPTIEVNKGDRILMKIRNKLGEPTAIHAHGMLQRGTPWYDGVPWMAQCVIPDDYEFTYNFTVPEEAGTHWYHAHETLQYVDGAFGALIVHDPDDPYKSEYDEEIIVMLNDYHHTNAQPLLKEFLTPEIPDNGLINGKNNFDCSKAPSGSKCVDNAGLAKFEFVKNKKYRLRIINTSAFSAFFFSIDKHEMEVIEADGSYTKRNKINRLPINVAQRYSVIVTANQPVDNYIMRSEFQKKCMPDAAANLPIIKAIVHYEGAPNDAEPKDNPWSDSLAECVDLDHKTLQPLKEEKIPEATKKFEFEIEFHKNKTGIVKAFLNGSSYIPDINFPTLDKIFKGKSSYERSANAYVFDKDGEVVDLYFINYDEGDHPFHIHGYQFWVLGTGDGDKVNKDELNTNNPIKRDTATIPGSGWMAIRFVSDNPGVWGIHCHMICYRSFRFCSLYCFFF</sequence>
<evidence type="ECO:0000259" key="5">
    <source>
        <dbReference type="Pfam" id="PF07731"/>
    </source>
</evidence>
<dbReference type="InterPro" id="IPR011707">
    <property type="entry name" value="Cu-oxidase-like_N"/>
</dbReference>
<dbReference type="STRING" id="44941.A0A397V395"/>
<dbReference type="GO" id="GO:0005507">
    <property type="term" value="F:copper ion binding"/>
    <property type="evidence" value="ECO:0007669"/>
    <property type="project" value="InterPro"/>
</dbReference>
<keyword evidence="3" id="KW-0812">Transmembrane</keyword>
<dbReference type="InterPro" id="IPR008972">
    <property type="entry name" value="Cupredoxin"/>
</dbReference>
<evidence type="ECO:0000256" key="2">
    <source>
        <dbReference type="ARBA" id="ARBA00023008"/>
    </source>
</evidence>
<feature type="domain" description="Plastocyanin-like" evidence="4">
    <location>
        <begin position="163"/>
        <end position="319"/>
    </location>
</feature>
<evidence type="ECO:0000256" key="3">
    <source>
        <dbReference type="SAM" id="Phobius"/>
    </source>
</evidence>
<comment type="caution">
    <text evidence="7">The sequence shown here is derived from an EMBL/GenBank/DDBJ whole genome shotgun (WGS) entry which is preliminary data.</text>
</comment>
<dbReference type="SUPFAM" id="SSF49503">
    <property type="entry name" value="Cupredoxins"/>
    <property type="match status" value="3"/>
</dbReference>
<keyword evidence="2" id="KW-0186">Copper</keyword>
<dbReference type="Pfam" id="PF07732">
    <property type="entry name" value="Cu-oxidase_3"/>
    <property type="match status" value="1"/>
</dbReference>
<keyword evidence="8" id="KW-1185">Reference proteome</keyword>
<organism evidence="7 8">
    <name type="scientific">Gigaspora rosea</name>
    <dbReference type="NCBI Taxonomy" id="44941"/>
    <lineage>
        <taxon>Eukaryota</taxon>
        <taxon>Fungi</taxon>
        <taxon>Fungi incertae sedis</taxon>
        <taxon>Mucoromycota</taxon>
        <taxon>Glomeromycotina</taxon>
        <taxon>Glomeromycetes</taxon>
        <taxon>Diversisporales</taxon>
        <taxon>Gigasporaceae</taxon>
        <taxon>Gigaspora</taxon>
    </lineage>
</organism>